<dbReference type="PATRIC" id="fig|1423772.3.peg.1950"/>
<proteinExistence type="predicted"/>
<organism evidence="1 2">
    <name type="scientific">Ligilactobacillus murinus DSM 20452 = NBRC 14221</name>
    <dbReference type="NCBI Taxonomy" id="1423772"/>
    <lineage>
        <taxon>Bacteria</taxon>
        <taxon>Bacillati</taxon>
        <taxon>Bacillota</taxon>
        <taxon>Bacilli</taxon>
        <taxon>Lactobacillales</taxon>
        <taxon>Lactobacillaceae</taxon>
        <taxon>Ligilactobacillus</taxon>
    </lineage>
</organism>
<evidence type="ECO:0000313" key="1">
    <source>
        <dbReference type="EMBL" id="KRM70300.1"/>
    </source>
</evidence>
<dbReference type="EMBL" id="AYYN01000176">
    <property type="protein sequence ID" value="KRM70300.1"/>
    <property type="molecule type" value="Genomic_DNA"/>
</dbReference>
<sequence>MLEKIRVRRRSNEVISIGDVVNYRKATFVVINILRIKVVPRATGEFIYYDCLCQQLQTPDLSAEYTTTQAEIMYQPHEFREVSEVGEFIYDESTGIWVQIDAILNVRFEDKNMYVKYEFAPVVEWSNKEMQTAVVKQRRKCMKLLKPKTNNLVND</sequence>
<comment type="caution">
    <text evidence="1">The sequence shown here is derived from an EMBL/GenBank/DDBJ whole genome shotgun (WGS) entry which is preliminary data.</text>
</comment>
<gene>
    <name evidence="1" type="ORF">FC48_GL001828</name>
</gene>
<reference evidence="1 2" key="1">
    <citation type="journal article" date="2015" name="Genome Announc.">
        <title>Expanding the biotechnology potential of lactobacilli through comparative genomics of 213 strains and associated genera.</title>
        <authorList>
            <person name="Sun Z."/>
            <person name="Harris H.M."/>
            <person name="McCann A."/>
            <person name="Guo C."/>
            <person name="Argimon S."/>
            <person name="Zhang W."/>
            <person name="Yang X."/>
            <person name="Jeffery I.B."/>
            <person name="Cooney J.C."/>
            <person name="Kagawa T.F."/>
            <person name="Liu W."/>
            <person name="Song Y."/>
            <person name="Salvetti E."/>
            <person name="Wrobel A."/>
            <person name="Rasinkangas P."/>
            <person name="Parkhill J."/>
            <person name="Rea M.C."/>
            <person name="O'Sullivan O."/>
            <person name="Ritari J."/>
            <person name="Douillard F.P."/>
            <person name="Paul Ross R."/>
            <person name="Yang R."/>
            <person name="Briner A.E."/>
            <person name="Felis G.E."/>
            <person name="de Vos W.M."/>
            <person name="Barrangou R."/>
            <person name="Klaenhammer T.R."/>
            <person name="Caufield P.W."/>
            <person name="Cui Y."/>
            <person name="Zhang H."/>
            <person name="O'Toole P.W."/>
        </authorList>
    </citation>
    <scope>NUCLEOTIDE SEQUENCE [LARGE SCALE GENOMIC DNA]</scope>
    <source>
        <strain evidence="1 2">DSM 20452</strain>
    </source>
</reference>
<evidence type="ECO:0000313" key="2">
    <source>
        <dbReference type="Proteomes" id="UP000051612"/>
    </source>
</evidence>
<accession>A0A0R2B545</accession>
<name>A0A0R2B545_9LACO</name>
<dbReference type="RefSeq" id="WP_056960545.1">
    <property type="nucleotide sequence ID" value="NZ_AYYN01000176.1"/>
</dbReference>
<dbReference type="Proteomes" id="UP000051612">
    <property type="component" value="Unassembled WGS sequence"/>
</dbReference>
<dbReference type="AlphaFoldDB" id="A0A0R2B545"/>
<protein>
    <submittedName>
        <fullName evidence="1">Uncharacterized protein</fullName>
    </submittedName>
</protein>